<comment type="caution">
    <text evidence="2">The sequence shown here is derived from an EMBL/GenBank/DDBJ whole genome shotgun (WGS) entry which is preliminary data.</text>
</comment>
<evidence type="ECO:0000313" key="2">
    <source>
        <dbReference type="EMBL" id="RYC78769.1"/>
    </source>
</evidence>
<accession>A0A4Q2V1V4</accession>
<dbReference type="AlphaFoldDB" id="A0A4Q2V1V4"/>
<name>A0A4Q2V1V4_FUSOX</name>
<gene>
    <name evidence="2" type="ORF">BFJ63_vAg18357</name>
</gene>
<dbReference type="PANTHER" id="PTHR40781:SF1">
    <property type="match status" value="1"/>
</dbReference>
<evidence type="ECO:0000313" key="3">
    <source>
        <dbReference type="Proteomes" id="UP000290540"/>
    </source>
</evidence>
<dbReference type="PANTHER" id="PTHR40781">
    <property type="match status" value="1"/>
</dbReference>
<dbReference type="EMBL" id="MQTW01000942">
    <property type="protein sequence ID" value="RYC78769.1"/>
    <property type="molecule type" value="Genomic_DNA"/>
</dbReference>
<dbReference type="InterPro" id="IPR056009">
    <property type="entry name" value="DUF7587"/>
</dbReference>
<dbReference type="Proteomes" id="UP000290540">
    <property type="component" value="Unassembled WGS sequence"/>
</dbReference>
<organism evidence="2 3">
    <name type="scientific">Fusarium oxysporum f. sp. narcissi</name>
    <dbReference type="NCBI Taxonomy" id="451672"/>
    <lineage>
        <taxon>Eukaryota</taxon>
        <taxon>Fungi</taxon>
        <taxon>Dikarya</taxon>
        <taxon>Ascomycota</taxon>
        <taxon>Pezizomycotina</taxon>
        <taxon>Sordariomycetes</taxon>
        <taxon>Hypocreomycetidae</taxon>
        <taxon>Hypocreales</taxon>
        <taxon>Nectriaceae</taxon>
        <taxon>Fusarium</taxon>
        <taxon>Fusarium oxysporum species complex</taxon>
    </lineage>
</organism>
<protein>
    <recommendedName>
        <fullName evidence="1">DUF7587 domain-containing protein</fullName>
    </recommendedName>
</protein>
<reference evidence="2 3" key="1">
    <citation type="submission" date="2016-12" db="EMBL/GenBank/DDBJ databases">
        <title>Draft genome sequence of Fusarium oxysporum causing rot on Narcissus.</title>
        <authorList>
            <person name="Armitage A.D."/>
            <person name="Taylor A."/>
            <person name="Clarkson J.P."/>
            <person name="Harrison R.J."/>
            <person name="Jackson A.C."/>
        </authorList>
    </citation>
    <scope>NUCLEOTIDE SEQUENCE [LARGE SCALE GENOMIC DNA]</scope>
    <source>
        <strain evidence="2 3">N139</strain>
    </source>
</reference>
<sequence>MNFHRFDTDLLPMELYRVHYPGSRTTFSLKEGLVAADTTKIYNDEVSLWRAIVKQFTWNSREASPFISLFSDQEHAENWAMKEPWRGTVRDAQEDGWTLFTIDTQLLGDAWLCKVSQLVSTLKLQIPDRAAQHIDGSFLCLHKIPALAITQERDSAQVKEGRLIGTILSNKK</sequence>
<proteinExistence type="predicted"/>
<evidence type="ECO:0000259" key="1">
    <source>
        <dbReference type="Pfam" id="PF24494"/>
    </source>
</evidence>
<feature type="domain" description="DUF7587" evidence="1">
    <location>
        <begin position="14"/>
        <end position="152"/>
    </location>
</feature>
<dbReference type="Pfam" id="PF24494">
    <property type="entry name" value="DUF7587"/>
    <property type="match status" value="1"/>
</dbReference>